<dbReference type="InterPro" id="IPR016024">
    <property type="entry name" value="ARM-type_fold"/>
</dbReference>
<dbReference type="RefSeq" id="WP_086743356.1">
    <property type="nucleotide sequence ID" value="NZ_MWPV01000002.1"/>
</dbReference>
<reference evidence="1 2" key="1">
    <citation type="submission" date="2017-02" db="EMBL/GenBank/DDBJ databases">
        <title>Pseudoalteromonas ulvae TC14 Genome.</title>
        <authorList>
            <person name="Molmeret M."/>
        </authorList>
    </citation>
    <scope>NUCLEOTIDE SEQUENCE [LARGE SCALE GENOMIC DNA]</scope>
    <source>
        <strain evidence="1">TC14</strain>
    </source>
</reference>
<evidence type="ECO:0008006" key="3">
    <source>
        <dbReference type="Google" id="ProtNLM"/>
    </source>
</evidence>
<dbReference type="AlphaFoldDB" id="A0A244CR05"/>
<accession>A0A244CR05</accession>
<evidence type="ECO:0000313" key="2">
    <source>
        <dbReference type="Proteomes" id="UP000194841"/>
    </source>
</evidence>
<keyword evidence="2" id="KW-1185">Reference proteome</keyword>
<evidence type="ECO:0000313" key="1">
    <source>
        <dbReference type="EMBL" id="OUL58051.1"/>
    </source>
</evidence>
<protein>
    <recommendedName>
        <fullName evidence="3">DNA alkylation repair protein</fullName>
    </recommendedName>
</protein>
<dbReference type="EMBL" id="MWPV01000002">
    <property type="protein sequence ID" value="OUL58051.1"/>
    <property type="molecule type" value="Genomic_DNA"/>
</dbReference>
<comment type="caution">
    <text evidence="1">The sequence shown here is derived from an EMBL/GenBank/DDBJ whole genome shotgun (WGS) entry which is preliminary data.</text>
</comment>
<dbReference type="OrthoDB" id="9797162at2"/>
<dbReference type="Proteomes" id="UP000194841">
    <property type="component" value="Unassembled WGS sequence"/>
</dbReference>
<dbReference type="SUPFAM" id="SSF48371">
    <property type="entry name" value="ARM repeat"/>
    <property type="match status" value="1"/>
</dbReference>
<organism evidence="1 2">
    <name type="scientific">Pseudoalteromonas ulvae</name>
    <dbReference type="NCBI Taxonomy" id="107327"/>
    <lineage>
        <taxon>Bacteria</taxon>
        <taxon>Pseudomonadati</taxon>
        <taxon>Pseudomonadota</taxon>
        <taxon>Gammaproteobacteria</taxon>
        <taxon>Alteromonadales</taxon>
        <taxon>Pseudoalteromonadaceae</taxon>
        <taxon>Pseudoalteromonas</taxon>
    </lineage>
</organism>
<proteinExistence type="predicted"/>
<sequence length="372" mass="42318">MALMKDGLDKAAIQRIAVGLCQVFPQFDSEAFVDEAQRAVVDLALKERVDVLIVLMHRYLPQSFEEVAMGLMALPEHWDFGNREDPLRGFAAWPVIDYVAHYGLEQPELSLKALKALTHLFSAEFAIRSFILQYPALCHEFFLEWIKDDSEHVRRLVSEGTRPRLPWGKKLQLYINDPQDNLVLLSALRADRSLYVRRSVANHLNDIAKDHPQWVIDVCLLWQQEPHPLSEWVIKHGTRTLVKQGHPAVFQLLGYSQTVSLSRATLTLKTPCIALEETLEFACELVSSTSKDQQYVVDYQIDFVKANGKTRAKVFKLKNITLAASEALTVTKAFSFKTITTRRYYPGAHRLSILVNGINVASQPFTLSQTQQ</sequence>
<dbReference type="Gene3D" id="1.25.40.290">
    <property type="entry name" value="ARM repeat domains"/>
    <property type="match status" value="1"/>
</dbReference>
<gene>
    <name evidence="1" type="ORF">B1199_06765</name>
</gene>
<name>A0A244CR05_PSEDV</name>